<proteinExistence type="predicted"/>
<gene>
    <name evidence="1" type="ORF">EJD97_008332</name>
</gene>
<dbReference type="AlphaFoldDB" id="A0A6N2BJU4"/>
<accession>A0A6N2BJU4</accession>
<evidence type="ECO:0000313" key="1">
    <source>
        <dbReference type="EMBL" id="TMW95792.1"/>
    </source>
</evidence>
<sequence>MNIRSMATSRLEEEKINAEMSNIDIREAFIAIARPVTMHVNLNMMPRFMESTMTSRMIDFVRMNPPIFLISKEERASYQLRDVTKIWYTQRKDNQPEGSGPIELEEFKEAILGMFKVEKGGGSKDGKPTCANCGKRHYGESLLGTGIHFGCSKDGHKVRYFPMICSRCREVKQIAPSVPKDDALTKRRFYALRSRVDKPDEKESDDYVGKFSFFCKI</sequence>
<dbReference type="EMBL" id="RXGB01002227">
    <property type="protein sequence ID" value="TMW95792.1"/>
    <property type="molecule type" value="Genomic_DNA"/>
</dbReference>
<organism evidence="1">
    <name type="scientific">Solanum chilense</name>
    <name type="common">Tomato</name>
    <name type="synonym">Lycopersicon chilense</name>
    <dbReference type="NCBI Taxonomy" id="4083"/>
    <lineage>
        <taxon>Eukaryota</taxon>
        <taxon>Viridiplantae</taxon>
        <taxon>Streptophyta</taxon>
        <taxon>Embryophyta</taxon>
        <taxon>Tracheophyta</taxon>
        <taxon>Spermatophyta</taxon>
        <taxon>Magnoliopsida</taxon>
        <taxon>eudicotyledons</taxon>
        <taxon>Gunneridae</taxon>
        <taxon>Pentapetalae</taxon>
        <taxon>asterids</taxon>
        <taxon>lamiids</taxon>
        <taxon>Solanales</taxon>
        <taxon>Solanaceae</taxon>
        <taxon>Solanoideae</taxon>
        <taxon>Solaneae</taxon>
        <taxon>Solanum</taxon>
        <taxon>Solanum subgen. Lycopersicon</taxon>
    </lineage>
</organism>
<reference evidence="1" key="1">
    <citation type="submission" date="2019-05" db="EMBL/GenBank/DDBJ databases">
        <title>The de novo reference genome and transcriptome assemblies of the wild tomato species Solanum chilense.</title>
        <authorList>
            <person name="Stam R."/>
            <person name="Nosenko T."/>
            <person name="Hoerger A.C."/>
            <person name="Stephan W."/>
            <person name="Seidel M.A."/>
            <person name="Kuhn J.M.M."/>
            <person name="Haberer G."/>
            <person name="Tellier A."/>
        </authorList>
    </citation>
    <scope>NUCLEOTIDE SEQUENCE</scope>
    <source>
        <tissue evidence="1">Mature leaves</tissue>
    </source>
</reference>
<name>A0A6N2BJU4_SOLCI</name>
<comment type="caution">
    <text evidence="1">The sequence shown here is derived from an EMBL/GenBank/DDBJ whole genome shotgun (WGS) entry which is preliminary data.</text>
</comment>
<protein>
    <submittedName>
        <fullName evidence="1">Uncharacterized protein</fullName>
    </submittedName>
</protein>